<dbReference type="InterPro" id="IPR049362">
    <property type="entry name" value="TTI1_rpt"/>
</dbReference>
<dbReference type="GO" id="GO:0005737">
    <property type="term" value="C:cytoplasm"/>
    <property type="evidence" value="ECO:0007669"/>
    <property type="project" value="TreeGrafter"/>
</dbReference>
<sequence length="1343" mass="147460">MECNSESGVFSELKICCLELLQLAQNPKKQSPALSQLLSILRSSPPSSLQPLLDYIMFPLLLLLDAAVSCRSSEKPSSEENFVRPTHNQSQNKVSDSVAEGVLQCLEELLSKCHLGSVNQMTVVMMKLTYGAMLSASEAAEEFREGVVRCFRTLLLNLIPCSETSCSCSHSLVRPSLFDSRESEVLTTGTLKHQYQPMECLIAFLQSEGASAAVGHWLSLLLNIADAEVRRGLRGSAKLRVEALLTVRVLVAKVGIPDALAFFLPGVVSQLAKVLNVSKSMISGAAGSTEATEHAIRGLAEFLMIVLQDDANAFDLNVSSALHGVNSHDFGSSQSYLEQLRHLNCKTQNPSHISGDTSGTHAVQKQGLSDKQRLNAGGSVGPLHVKRTPEWIERVTNNVDKLLNNAFPHLCTHPSKRVRRGLLSSVQGLLLNCSHVLKGSRLMLLECLCILVCDDSEEVSLAAQDFLGFLFSTPGKDTVQDDAAELFNRLLDKLPKAVLGSEESVALASAQQMLAVIYYSGPQLVLDHLLCSPIKAAKLFDVFALCLSQESVFAGSLGKVVSSTPTTGYLHSLAELRAGGKNSIHEHTVIMSEMSEVSSVNVLAKETQHSSGHTFQDYELPRMPPWFVHVGSYKLYQALAGLLRLVGSSLLADCRSEVALLEIVDIPLGFLRKLVSDFRLKDCNKESWDSWYTRSQSGQLLRQASTAACILNEMMFGMSDQTTNILKDIFHVSVAKADDKQKNGGSAFSHTSANSHWEAAQSQRVRQHVIDCVGIILHEYTTPEVWDVPHTPLLQSGEKTNLHFFRDVAMLHQVLIDGIGIFNLCLGKDFVSSGFLCSSLYLLLENLICSYSEVRHAADAVLHVISATSGYPTVGHLVVANADYVIDSLCHQLRHLDLNPQVPNVLAAMLSYVGVAHKILPLLEEPMRCVSMELEILGRHHHPELTMPFLKAVAEIAKAAKQEADGLPAQSESYAVVVNCKVSDLMTVLERDNIISGESETDAELCGSVSMEEWESILFKLNDNKRYRRIVASIAASCLTAVIPLVASTKEPICLVALDIIEHVIMTLAKVEEAYAHEKETKEAIVKVASLCSFYHLTDILEATDEGADENRLLPAMNKIWPFLVACIRNKLSVPIRRCVEMISNTVKICGGNFFTRRFHNDGPNFWKLLTTSPFTRKSIRNKEAAPLLLPYRNTSRTLEDPVSETSNLKTQEAILRMIANLSQDKRSSSALDVALKKVCGLVVGVACSGVTGLRDASIAALSGLATIDPDLVWLLMADVYYSFKGEDIRPPPLFPELAEVLPTPLSSKDYLFVQYGGQTYGFDINFSSVEIVFKKLYPEMYQ</sequence>
<dbReference type="InterPro" id="IPR052587">
    <property type="entry name" value="TELO2-interacting_protein_1"/>
</dbReference>
<dbReference type="SUPFAM" id="SSF48371">
    <property type="entry name" value="ARM repeat"/>
    <property type="match status" value="1"/>
</dbReference>
<organism evidence="4 5">
    <name type="scientific">Saponaria officinalis</name>
    <name type="common">Common soapwort</name>
    <name type="synonym">Lychnis saponaria</name>
    <dbReference type="NCBI Taxonomy" id="3572"/>
    <lineage>
        <taxon>Eukaryota</taxon>
        <taxon>Viridiplantae</taxon>
        <taxon>Streptophyta</taxon>
        <taxon>Embryophyta</taxon>
        <taxon>Tracheophyta</taxon>
        <taxon>Spermatophyta</taxon>
        <taxon>Magnoliopsida</taxon>
        <taxon>eudicotyledons</taxon>
        <taxon>Gunneridae</taxon>
        <taxon>Pentapetalae</taxon>
        <taxon>Caryophyllales</taxon>
        <taxon>Caryophyllaceae</taxon>
        <taxon>Caryophylleae</taxon>
        <taxon>Saponaria</taxon>
    </lineage>
</organism>
<evidence type="ECO:0008006" key="6">
    <source>
        <dbReference type="Google" id="ProtNLM"/>
    </source>
</evidence>
<evidence type="ECO:0000259" key="2">
    <source>
        <dbReference type="Pfam" id="PF24173"/>
    </source>
</evidence>
<feature type="region of interest" description="Disordered" evidence="1">
    <location>
        <begin position="353"/>
        <end position="382"/>
    </location>
</feature>
<dbReference type="Pfam" id="PF21547">
    <property type="entry name" value="TTI1"/>
    <property type="match status" value="1"/>
</dbReference>
<gene>
    <name evidence="4" type="ORF">RND81_10G187600</name>
</gene>
<feature type="compositionally biased region" description="Polar residues" evidence="1">
    <location>
        <begin position="353"/>
        <end position="367"/>
    </location>
</feature>
<dbReference type="InterPro" id="IPR016024">
    <property type="entry name" value="ARM-type_fold"/>
</dbReference>
<proteinExistence type="predicted"/>
<dbReference type="Proteomes" id="UP001443914">
    <property type="component" value="Unassembled WGS sequence"/>
</dbReference>
<reference evidence="4" key="1">
    <citation type="submission" date="2024-03" db="EMBL/GenBank/DDBJ databases">
        <title>WGS assembly of Saponaria officinalis var. Norfolk2.</title>
        <authorList>
            <person name="Jenkins J."/>
            <person name="Shu S."/>
            <person name="Grimwood J."/>
            <person name="Barry K."/>
            <person name="Goodstein D."/>
            <person name="Schmutz J."/>
            <person name="Leebens-Mack J."/>
            <person name="Osbourn A."/>
        </authorList>
    </citation>
    <scope>NUCLEOTIDE SEQUENCE [LARGE SCALE GENOMIC DNA]</scope>
    <source>
        <strain evidence="4">JIC</strain>
    </source>
</reference>
<dbReference type="PANTHER" id="PTHR18460:SF3">
    <property type="entry name" value="TELO2-INTERACTING PROTEIN 1 HOMOLOG"/>
    <property type="match status" value="1"/>
</dbReference>
<dbReference type="InterPro" id="IPR057566">
    <property type="entry name" value="TPR_TTI1_N"/>
</dbReference>
<dbReference type="Pfam" id="PF24181">
    <property type="entry name" value="TPR_TTI1_C"/>
    <property type="match status" value="1"/>
</dbReference>
<dbReference type="PANTHER" id="PTHR18460">
    <property type="entry name" value="TEL2 INTERACTING PROTEIN 1 TTI1 FAMILY MEMBER"/>
    <property type="match status" value="1"/>
</dbReference>
<dbReference type="EMBL" id="JBDFQZ010000010">
    <property type="protein sequence ID" value="KAK9684118.1"/>
    <property type="molecule type" value="Genomic_DNA"/>
</dbReference>
<comment type="caution">
    <text evidence="4">The sequence shown here is derived from an EMBL/GenBank/DDBJ whole genome shotgun (WGS) entry which is preliminary data.</text>
</comment>
<feature type="domain" description="TTI1 C-terminal TPR" evidence="3">
    <location>
        <begin position="1055"/>
        <end position="1274"/>
    </location>
</feature>
<evidence type="ECO:0000259" key="3">
    <source>
        <dbReference type="Pfam" id="PF24181"/>
    </source>
</evidence>
<evidence type="ECO:0000313" key="4">
    <source>
        <dbReference type="EMBL" id="KAK9684118.1"/>
    </source>
</evidence>
<accession>A0AAW1I5E0</accession>
<evidence type="ECO:0000256" key="1">
    <source>
        <dbReference type="SAM" id="MobiDB-lite"/>
    </source>
</evidence>
<dbReference type="InterPro" id="IPR057567">
    <property type="entry name" value="TPR_TTI1_C"/>
</dbReference>
<feature type="domain" description="TTI1 N-terminal TPR" evidence="2">
    <location>
        <begin position="206"/>
        <end position="455"/>
    </location>
</feature>
<keyword evidence="5" id="KW-1185">Reference proteome</keyword>
<evidence type="ECO:0000313" key="5">
    <source>
        <dbReference type="Proteomes" id="UP001443914"/>
    </source>
</evidence>
<name>A0AAW1I5E0_SAPOF</name>
<dbReference type="Pfam" id="PF24173">
    <property type="entry name" value="TPR_TTI1_N"/>
    <property type="match status" value="1"/>
</dbReference>
<protein>
    <recommendedName>
        <fullName evidence="6">ARM repeat superfamily protein</fullName>
    </recommendedName>
</protein>